<protein>
    <recommendedName>
        <fullName evidence="8">ABC transmembrane type-1 domain-containing protein</fullName>
    </recommendedName>
</protein>
<evidence type="ECO:0000256" key="4">
    <source>
        <dbReference type="ARBA" id="ARBA00022692"/>
    </source>
</evidence>
<keyword evidence="6 7" id="KW-0472">Membrane</keyword>
<dbReference type="PANTHER" id="PTHR30183">
    <property type="entry name" value="MOLYBDENUM TRANSPORT SYSTEM PERMEASE PROTEIN MODB"/>
    <property type="match status" value="1"/>
</dbReference>
<feature type="non-terminal residue" evidence="9">
    <location>
        <position position="181"/>
    </location>
</feature>
<proteinExistence type="predicted"/>
<accession>A0A382EFI6</accession>
<dbReference type="EMBL" id="UINC01044287">
    <property type="protein sequence ID" value="SVB49536.1"/>
    <property type="molecule type" value="Genomic_DNA"/>
</dbReference>
<keyword evidence="2" id="KW-0813">Transport</keyword>
<keyword evidence="3" id="KW-1003">Cell membrane</keyword>
<comment type="subcellular location">
    <subcellularLocation>
        <location evidence="1">Cell membrane</location>
        <topology evidence="1">Multi-pass membrane protein</topology>
    </subcellularLocation>
</comment>
<evidence type="ECO:0000256" key="7">
    <source>
        <dbReference type="SAM" id="Phobius"/>
    </source>
</evidence>
<feature type="domain" description="ABC transmembrane type-1" evidence="8">
    <location>
        <begin position="70"/>
        <end position="181"/>
    </location>
</feature>
<dbReference type="PROSITE" id="PS50928">
    <property type="entry name" value="ABC_TM1"/>
    <property type="match status" value="1"/>
</dbReference>
<evidence type="ECO:0000256" key="6">
    <source>
        <dbReference type="ARBA" id="ARBA00023136"/>
    </source>
</evidence>
<dbReference type="Gene3D" id="1.10.3720.10">
    <property type="entry name" value="MetI-like"/>
    <property type="match status" value="1"/>
</dbReference>
<name>A0A382EFI6_9ZZZZ</name>
<reference evidence="9" key="1">
    <citation type="submission" date="2018-05" db="EMBL/GenBank/DDBJ databases">
        <authorList>
            <person name="Lanie J.A."/>
            <person name="Ng W.-L."/>
            <person name="Kazmierczak K.M."/>
            <person name="Andrzejewski T.M."/>
            <person name="Davidsen T.M."/>
            <person name="Wayne K.J."/>
            <person name="Tettelin H."/>
            <person name="Glass J.I."/>
            <person name="Rusch D."/>
            <person name="Podicherti R."/>
            <person name="Tsui H.-C.T."/>
            <person name="Winkler M.E."/>
        </authorList>
    </citation>
    <scope>NUCLEOTIDE SEQUENCE</scope>
</reference>
<sequence>MTLLEPRRTKNVSHRQGGRIASRPPPFVWIPAVLVLAAMVVPLSYLVLRTIGAGTETFEIIFRSRTFEILIRSLLLMGSVSVGSILIAVPIGWLTVRTDLPLRRFFSVITILPLVIPSYIGAFILVIFLSPKGILQGWMSPLGIDRFPDIYGFPGALITLTLLTYPYVLLPVRAALIRFDW</sequence>
<keyword evidence="5 7" id="KW-1133">Transmembrane helix</keyword>
<evidence type="ECO:0000256" key="1">
    <source>
        <dbReference type="ARBA" id="ARBA00004651"/>
    </source>
</evidence>
<feature type="transmembrane region" description="Helical" evidence="7">
    <location>
        <begin position="27"/>
        <end position="48"/>
    </location>
</feature>
<evidence type="ECO:0000256" key="3">
    <source>
        <dbReference type="ARBA" id="ARBA00022475"/>
    </source>
</evidence>
<evidence type="ECO:0000256" key="5">
    <source>
        <dbReference type="ARBA" id="ARBA00022989"/>
    </source>
</evidence>
<dbReference type="GO" id="GO:0005886">
    <property type="term" value="C:plasma membrane"/>
    <property type="evidence" value="ECO:0007669"/>
    <property type="project" value="UniProtKB-SubCell"/>
</dbReference>
<evidence type="ECO:0000259" key="8">
    <source>
        <dbReference type="PROSITE" id="PS50928"/>
    </source>
</evidence>
<gene>
    <name evidence="9" type="ORF">METZ01_LOCUS202390</name>
</gene>
<dbReference type="GO" id="GO:0055085">
    <property type="term" value="P:transmembrane transport"/>
    <property type="evidence" value="ECO:0007669"/>
    <property type="project" value="InterPro"/>
</dbReference>
<dbReference type="InterPro" id="IPR000515">
    <property type="entry name" value="MetI-like"/>
</dbReference>
<dbReference type="InterPro" id="IPR035906">
    <property type="entry name" value="MetI-like_sf"/>
</dbReference>
<feature type="transmembrane region" description="Helical" evidence="7">
    <location>
        <begin position="105"/>
        <end position="129"/>
    </location>
</feature>
<feature type="transmembrane region" description="Helical" evidence="7">
    <location>
        <begin position="69"/>
        <end position="93"/>
    </location>
</feature>
<dbReference type="CDD" id="cd06261">
    <property type="entry name" value="TM_PBP2"/>
    <property type="match status" value="1"/>
</dbReference>
<dbReference type="AlphaFoldDB" id="A0A382EFI6"/>
<feature type="transmembrane region" description="Helical" evidence="7">
    <location>
        <begin position="150"/>
        <end position="170"/>
    </location>
</feature>
<evidence type="ECO:0000256" key="2">
    <source>
        <dbReference type="ARBA" id="ARBA00022448"/>
    </source>
</evidence>
<keyword evidence="4 7" id="KW-0812">Transmembrane</keyword>
<organism evidence="9">
    <name type="scientific">marine metagenome</name>
    <dbReference type="NCBI Taxonomy" id="408172"/>
    <lineage>
        <taxon>unclassified sequences</taxon>
        <taxon>metagenomes</taxon>
        <taxon>ecological metagenomes</taxon>
    </lineage>
</organism>
<evidence type="ECO:0000313" key="9">
    <source>
        <dbReference type="EMBL" id="SVB49536.1"/>
    </source>
</evidence>
<dbReference type="PANTHER" id="PTHR30183:SF2">
    <property type="entry name" value="IRON UTILIZATION PROTEIN"/>
    <property type="match status" value="1"/>
</dbReference>
<dbReference type="SUPFAM" id="SSF161098">
    <property type="entry name" value="MetI-like"/>
    <property type="match status" value="1"/>
</dbReference>